<dbReference type="GO" id="GO:0032259">
    <property type="term" value="P:methylation"/>
    <property type="evidence" value="ECO:0007669"/>
    <property type="project" value="UniProtKB-KW"/>
</dbReference>
<dbReference type="RefSeq" id="WP_089385352.1">
    <property type="nucleotide sequence ID" value="NZ_FZNQ01000014.1"/>
</dbReference>
<dbReference type="EMBL" id="FZNQ01000014">
    <property type="protein sequence ID" value="SNR54592.1"/>
    <property type="molecule type" value="Genomic_DNA"/>
</dbReference>
<dbReference type="AlphaFoldDB" id="A0A238X7J4"/>
<dbReference type="GO" id="GO:0008168">
    <property type="term" value="F:methyltransferase activity"/>
    <property type="evidence" value="ECO:0007669"/>
    <property type="project" value="UniProtKB-KW"/>
</dbReference>
<dbReference type="CDD" id="cd02440">
    <property type="entry name" value="AdoMet_MTases"/>
    <property type="match status" value="1"/>
</dbReference>
<keyword evidence="2 4" id="KW-0808">Transferase</keyword>
<dbReference type="Pfam" id="PF13649">
    <property type="entry name" value="Methyltransf_25"/>
    <property type="match status" value="1"/>
</dbReference>
<dbReference type="Gene3D" id="3.40.50.150">
    <property type="entry name" value="Vaccinia Virus protein VP39"/>
    <property type="match status" value="1"/>
</dbReference>
<dbReference type="PANTHER" id="PTHR43861:SF1">
    <property type="entry name" value="TRANS-ACONITATE 2-METHYLTRANSFERASE"/>
    <property type="match status" value="1"/>
</dbReference>
<feature type="domain" description="Methyltransferase" evidence="3">
    <location>
        <begin position="43"/>
        <end position="136"/>
    </location>
</feature>
<name>A0A238X7J4_HALVU</name>
<dbReference type="OrthoDB" id="11691at2157"/>
<organism evidence="4 5">
    <name type="scientific">Halorubrum vacuolatum</name>
    <name type="common">Natronobacterium vacuolatum</name>
    <dbReference type="NCBI Taxonomy" id="63740"/>
    <lineage>
        <taxon>Archaea</taxon>
        <taxon>Methanobacteriati</taxon>
        <taxon>Methanobacteriota</taxon>
        <taxon>Stenosarchaea group</taxon>
        <taxon>Halobacteria</taxon>
        <taxon>Halobacteriales</taxon>
        <taxon>Haloferacaceae</taxon>
        <taxon>Halorubrum</taxon>
    </lineage>
</organism>
<dbReference type="PANTHER" id="PTHR43861">
    <property type="entry name" value="TRANS-ACONITATE 2-METHYLTRANSFERASE-RELATED"/>
    <property type="match status" value="1"/>
</dbReference>
<sequence>MTQPADEDRNRWDAAAYDTDVSFVTEYGGDLLPLLDPAPGERILDVGCGTGHLTAEIADAGAAVVGVDAAADMIAAARREYPDLSFRQVDARELDRATETVLAEPFDAVFSNAALHWIREQDRALSAIAAVLRPGGRFVAEFGGAGNVAAIVEATRAELAARGYDGENPWYFPTIGEHASRLESAGFEVRHATLFDRPTPLDGGPDGLVNWLAAFGDGLLSPAPAEQREAIMDAVADRLREERFDEEDRMWTADYRRLRFLAVRSE</sequence>
<gene>
    <name evidence="4" type="ORF">SAMN06264855_11434</name>
</gene>
<reference evidence="4 5" key="1">
    <citation type="submission" date="2017-06" db="EMBL/GenBank/DDBJ databases">
        <authorList>
            <person name="Kim H.J."/>
            <person name="Triplett B.A."/>
        </authorList>
    </citation>
    <scope>NUCLEOTIDE SEQUENCE [LARGE SCALE GENOMIC DNA]</scope>
    <source>
        <strain evidence="4 5">DSM 8800</strain>
    </source>
</reference>
<evidence type="ECO:0000313" key="4">
    <source>
        <dbReference type="EMBL" id="SNR54592.1"/>
    </source>
</evidence>
<evidence type="ECO:0000256" key="1">
    <source>
        <dbReference type="ARBA" id="ARBA00022603"/>
    </source>
</evidence>
<keyword evidence="1 4" id="KW-0489">Methyltransferase</keyword>
<accession>A0A238X7J4</accession>
<protein>
    <submittedName>
        <fullName evidence="4">Trans-aconitate methyltransferase</fullName>
    </submittedName>
</protein>
<evidence type="ECO:0000256" key="2">
    <source>
        <dbReference type="ARBA" id="ARBA00022679"/>
    </source>
</evidence>
<dbReference type="InterPro" id="IPR029063">
    <property type="entry name" value="SAM-dependent_MTases_sf"/>
</dbReference>
<dbReference type="Proteomes" id="UP000198397">
    <property type="component" value="Unassembled WGS sequence"/>
</dbReference>
<keyword evidence="5" id="KW-1185">Reference proteome</keyword>
<dbReference type="SUPFAM" id="SSF53335">
    <property type="entry name" value="S-adenosyl-L-methionine-dependent methyltransferases"/>
    <property type="match status" value="1"/>
</dbReference>
<proteinExistence type="predicted"/>
<evidence type="ECO:0000259" key="3">
    <source>
        <dbReference type="Pfam" id="PF13649"/>
    </source>
</evidence>
<evidence type="ECO:0000313" key="5">
    <source>
        <dbReference type="Proteomes" id="UP000198397"/>
    </source>
</evidence>
<dbReference type="InterPro" id="IPR041698">
    <property type="entry name" value="Methyltransf_25"/>
</dbReference>